<dbReference type="EMBL" id="MN873035">
    <property type="protein sequence ID" value="QIC20185.1"/>
    <property type="molecule type" value="Genomic_DNA"/>
</dbReference>
<keyword evidence="2" id="KW-0496">Mitochondrion</keyword>
<feature type="transmembrane region" description="Helical" evidence="1">
    <location>
        <begin position="143"/>
        <end position="162"/>
    </location>
</feature>
<gene>
    <name evidence="2" type="primary">orf167</name>
</gene>
<sequence>MKIIFFTNLYPLFYYHDSSNWEGININNTRENFQISKFPLEIWIIQLWKAIFKIGKLIKIVILLMLQFIKTKLIFLLFIYKLLSLVVFKCLYYFLEKLPYGYYIIEKIPFNFSFDLAFYYSLLEIDILFIIICLLIILISLNIYNLMIIFIIMISFYNYKIYKIYKI</sequence>
<keyword evidence="1" id="KW-0812">Transmembrane</keyword>
<dbReference type="AlphaFoldDB" id="A0A6C0W3M4"/>
<keyword evidence="1" id="KW-0472">Membrane</keyword>
<dbReference type="GeneID" id="44802766"/>
<dbReference type="RefSeq" id="YP_009739341.1">
    <property type="nucleotide sequence ID" value="NC_046499.1"/>
</dbReference>
<evidence type="ECO:0000256" key="1">
    <source>
        <dbReference type="SAM" id="Phobius"/>
    </source>
</evidence>
<name>A0A6C0W3M4_9AGAR</name>
<reference evidence="2" key="1">
    <citation type="journal article" date="2021" name="Front. Genet.">
        <title>Comparative Mitogenomic Analysis Reveals Dynamics of Intron Within and Between Tricholoma Species and Phylogeny of Basidiomycota.</title>
        <authorList>
            <person name="Huang W."/>
            <person name="Feng H."/>
            <person name="Tu W."/>
            <person name="Xiong C."/>
            <person name="Jin X."/>
            <person name="Li P."/>
            <person name="Wang X."/>
            <person name="Li Q."/>
        </authorList>
    </citation>
    <scope>NUCLEOTIDE SEQUENCE</scope>
</reference>
<protein>
    <submittedName>
        <fullName evidence="2">Uncharacterized protein</fullName>
    </submittedName>
</protein>
<geneLocation type="mitochondrion" evidence="2"/>
<proteinExistence type="predicted"/>
<keyword evidence="1" id="KW-1133">Transmembrane helix</keyword>
<feature type="transmembrane region" description="Helical" evidence="1">
    <location>
        <begin position="116"/>
        <end position="137"/>
    </location>
</feature>
<evidence type="ECO:0000313" key="2">
    <source>
        <dbReference type="EMBL" id="QIC20185.1"/>
    </source>
</evidence>
<accession>A0A6C0W3M4</accession>
<organism evidence="2">
    <name type="scientific">Tricholoma bakamatsutake</name>
    <dbReference type="NCBI Taxonomy" id="51221"/>
    <lineage>
        <taxon>Eukaryota</taxon>
        <taxon>Fungi</taxon>
        <taxon>Dikarya</taxon>
        <taxon>Basidiomycota</taxon>
        <taxon>Agaricomycotina</taxon>
        <taxon>Agaricomycetes</taxon>
        <taxon>Agaricomycetidae</taxon>
        <taxon>Agaricales</taxon>
        <taxon>Tricholomatineae</taxon>
        <taxon>Tricholomataceae</taxon>
        <taxon>Tricholoma</taxon>
    </lineage>
</organism>
<feature type="transmembrane region" description="Helical" evidence="1">
    <location>
        <begin position="75"/>
        <end position="95"/>
    </location>
</feature>